<feature type="transmembrane region" description="Helical" evidence="5">
    <location>
        <begin position="410"/>
        <end position="434"/>
    </location>
</feature>
<dbReference type="EMBL" id="FNAD01000001">
    <property type="protein sequence ID" value="SDC98672.1"/>
    <property type="molecule type" value="Genomic_DNA"/>
</dbReference>
<dbReference type="OrthoDB" id="137613at2"/>
<keyword evidence="4 5" id="KW-0472">Membrane</keyword>
<feature type="domain" description="Amino acid permease/ SLC12A" evidence="6">
    <location>
        <begin position="43"/>
        <end position="426"/>
    </location>
</feature>
<sequence>MPATSAPPSAVRSTLAHDKLGTFSLLHFSLTAATPLTVIAGGVVVMFAVAGQIGIPLGYIVIAACLWLFSVGYTTMSRHITNAGAMYAFIARGLGRIPGVAAAWVAATSYCAMQASLYGLLGVTAEGVLASAGLTVPWWAAALVAWLLIGLLGTRAVDINAKVLAVLLVVEIAVILLFSASNFANPADGLSLAPLSPTALGGEAAGAVLALAVVGFIGFESPTVYGEEARDRRRTVARATVATIGILAFIYIASSWSIITAVGEDDVVAAAAADPTGLMFSLAGDQLGDAWGTIGRVLLLTSVTAAALSFHNTTARYLFALGREQVVTAKLGLTSVRACAPWAASLAQTAVGGIVIVVWAVLGLDPELHLFYYLGTSAGIGLLALITACAFAVVVYFWRDRQGESLWHTRIAPVLACVALAGVLFLSVLHFHTLLGVEQGSPLPRLVPIVFAALALLGAGWAAYLKRAKPDVYSGIGYGAKATLVQGTGDVKVSAEVARGR</sequence>
<dbReference type="GO" id="GO:0055085">
    <property type="term" value="P:transmembrane transport"/>
    <property type="evidence" value="ECO:0007669"/>
    <property type="project" value="InterPro"/>
</dbReference>
<evidence type="ECO:0000313" key="8">
    <source>
        <dbReference type="Proteomes" id="UP000198949"/>
    </source>
</evidence>
<evidence type="ECO:0000256" key="1">
    <source>
        <dbReference type="ARBA" id="ARBA00004141"/>
    </source>
</evidence>
<keyword evidence="2 5" id="KW-0812">Transmembrane</keyword>
<keyword evidence="3 5" id="KW-1133">Transmembrane helix</keyword>
<accession>A0A1G6R228</accession>
<dbReference type="PIRSF" id="PIRSF006060">
    <property type="entry name" value="AA_transporter"/>
    <property type="match status" value="1"/>
</dbReference>
<dbReference type="STRING" id="58114.SAMN05216270_101250"/>
<feature type="transmembrane region" description="Helical" evidence="5">
    <location>
        <begin position="127"/>
        <end position="151"/>
    </location>
</feature>
<dbReference type="GO" id="GO:0016020">
    <property type="term" value="C:membrane"/>
    <property type="evidence" value="ECO:0007669"/>
    <property type="project" value="UniProtKB-SubCell"/>
</dbReference>
<feature type="transmembrane region" description="Helical" evidence="5">
    <location>
        <begin position="56"/>
        <end position="76"/>
    </location>
</feature>
<evidence type="ECO:0000256" key="2">
    <source>
        <dbReference type="ARBA" id="ARBA00022692"/>
    </source>
</evidence>
<dbReference type="AlphaFoldDB" id="A0A1G6R228"/>
<feature type="transmembrane region" description="Helical" evidence="5">
    <location>
        <begin position="340"/>
        <end position="364"/>
    </location>
</feature>
<feature type="transmembrane region" description="Helical" evidence="5">
    <location>
        <begin position="370"/>
        <end position="398"/>
    </location>
</feature>
<name>A0A1G6R228_9ACTN</name>
<dbReference type="InterPro" id="IPR050367">
    <property type="entry name" value="APC_superfamily"/>
</dbReference>
<keyword evidence="8" id="KW-1185">Reference proteome</keyword>
<organism evidence="7 8">
    <name type="scientific">Glycomyces harbinensis</name>
    <dbReference type="NCBI Taxonomy" id="58114"/>
    <lineage>
        <taxon>Bacteria</taxon>
        <taxon>Bacillati</taxon>
        <taxon>Actinomycetota</taxon>
        <taxon>Actinomycetes</taxon>
        <taxon>Glycomycetales</taxon>
        <taxon>Glycomycetaceae</taxon>
        <taxon>Glycomyces</taxon>
    </lineage>
</organism>
<feature type="transmembrane region" description="Helical" evidence="5">
    <location>
        <begin position="297"/>
        <end position="319"/>
    </location>
</feature>
<dbReference type="PANTHER" id="PTHR42770">
    <property type="entry name" value="AMINO ACID TRANSPORTER-RELATED"/>
    <property type="match status" value="1"/>
</dbReference>
<evidence type="ECO:0000259" key="6">
    <source>
        <dbReference type="Pfam" id="PF00324"/>
    </source>
</evidence>
<evidence type="ECO:0000313" key="7">
    <source>
        <dbReference type="EMBL" id="SDC98672.1"/>
    </source>
</evidence>
<reference evidence="8" key="1">
    <citation type="submission" date="2016-10" db="EMBL/GenBank/DDBJ databases">
        <authorList>
            <person name="Varghese N."/>
            <person name="Submissions S."/>
        </authorList>
    </citation>
    <scope>NUCLEOTIDE SEQUENCE [LARGE SCALE GENOMIC DNA]</scope>
    <source>
        <strain evidence="8">CGMCC 4.3516</strain>
    </source>
</reference>
<evidence type="ECO:0000256" key="5">
    <source>
        <dbReference type="SAM" id="Phobius"/>
    </source>
</evidence>
<proteinExistence type="predicted"/>
<feature type="transmembrane region" description="Helical" evidence="5">
    <location>
        <begin position="163"/>
        <end position="184"/>
    </location>
</feature>
<protein>
    <submittedName>
        <fullName evidence="7">Amino acid transporter</fullName>
    </submittedName>
</protein>
<dbReference type="Pfam" id="PF00324">
    <property type="entry name" value="AA_permease"/>
    <property type="match status" value="1"/>
</dbReference>
<dbReference type="Gene3D" id="1.20.1740.10">
    <property type="entry name" value="Amino acid/polyamine transporter I"/>
    <property type="match status" value="1"/>
</dbReference>
<dbReference type="PANTHER" id="PTHR42770:SF16">
    <property type="entry name" value="AMINO ACID PERMEASE"/>
    <property type="match status" value="1"/>
</dbReference>
<gene>
    <name evidence="7" type="ORF">SAMN05216270_101250</name>
</gene>
<dbReference type="Proteomes" id="UP000198949">
    <property type="component" value="Unassembled WGS sequence"/>
</dbReference>
<feature type="transmembrane region" description="Helical" evidence="5">
    <location>
        <begin position="446"/>
        <end position="465"/>
    </location>
</feature>
<evidence type="ECO:0000256" key="4">
    <source>
        <dbReference type="ARBA" id="ARBA00023136"/>
    </source>
</evidence>
<dbReference type="InterPro" id="IPR004841">
    <property type="entry name" value="AA-permease/SLC12A_dom"/>
</dbReference>
<comment type="subcellular location">
    <subcellularLocation>
        <location evidence="1">Membrane</location>
        <topology evidence="1">Multi-pass membrane protein</topology>
    </subcellularLocation>
</comment>
<feature type="transmembrane region" description="Helical" evidence="5">
    <location>
        <begin position="237"/>
        <end position="259"/>
    </location>
</feature>
<feature type="transmembrane region" description="Helical" evidence="5">
    <location>
        <begin position="25"/>
        <end position="50"/>
    </location>
</feature>
<dbReference type="RefSeq" id="WP_091027325.1">
    <property type="nucleotide sequence ID" value="NZ_FNAD01000001.1"/>
</dbReference>
<feature type="transmembrane region" description="Helical" evidence="5">
    <location>
        <begin position="204"/>
        <end position="225"/>
    </location>
</feature>
<feature type="transmembrane region" description="Helical" evidence="5">
    <location>
        <begin position="97"/>
        <end position="121"/>
    </location>
</feature>
<evidence type="ECO:0000256" key="3">
    <source>
        <dbReference type="ARBA" id="ARBA00022989"/>
    </source>
</evidence>